<dbReference type="SUPFAM" id="SSF140683">
    <property type="entry name" value="SP0561-like"/>
    <property type="match status" value="1"/>
</dbReference>
<comment type="caution">
    <text evidence="2">The sequence shown here is derived from an EMBL/GenBank/DDBJ whole genome shotgun (WGS) entry which is preliminary data.</text>
</comment>
<evidence type="ECO:0000313" key="3">
    <source>
        <dbReference type="Proteomes" id="UP000772566"/>
    </source>
</evidence>
<gene>
    <name evidence="2" type="ORF">HXK23_02875</name>
</gene>
<proteinExistence type="predicted"/>
<reference evidence="2" key="1">
    <citation type="submission" date="2020-04" db="EMBL/GenBank/DDBJ databases">
        <title>Deep metagenomics examines the oral microbiome during advanced dental caries in children, revealing novel taxa and co-occurrences with host molecules.</title>
        <authorList>
            <person name="Baker J.L."/>
            <person name="Morton J.T."/>
            <person name="Dinis M."/>
            <person name="Alvarez R."/>
            <person name="Tran N.C."/>
            <person name="Knight R."/>
            <person name="Edlund A."/>
        </authorList>
    </citation>
    <scope>NUCLEOTIDE SEQUENCE</scope>
    <source>
        <strain evidence="2">JCVI_22A_bin.2</strain>
    </source>
</reference>
<dbReference type="Proteomes" id="UP000772566">
    <property type="component" value="Unassembled WGS sequence"/>
</dbReference>
<accession>A0A930VZ15</accession>
<feature type="domain" description="DUF1858" evidence="1">
    <location>
        <begin position="6"/>
        <end position="62"/>
    </location>
</feature>
<dbReference type="InterPro" id="IPR038062">
    <property type="entry name" value="ScdA-like_N_sf"/>
</dbReference>
<sequence length="78" mass="8706">MAQVLDLSKSVYEICTKYPVIKGLMAENGFAEITEPGRLQTMGRFMTIPKGCDHKGVDLEELKAIFRSHGFTILGDEE</sequence>
<dbReference type="InterPro" id="IPR015077">
    <property type="entry name" value="DUF1858"/>
</dbReference>
<feature type="non-terminal residue" evidence="2">
    <location>
        <position position="78"/>
    </location>
</feature>
<name>A0A930VZ15_9ACTN</name>
<dbReference type="EMBL" id="JABZGT010000132">
    <property type="protein sequence ID" value="MBF4809156.1"/>
    <property type="molecule type" value="Genomic_DNA"/>
</dbReference>
<evidence type="ECO:0000259" key="1">
    <source>
        <dbReference type="Pfam" id="PF08984"/>
    </source>
</evidence>
<evidence type="ECO:0000313" key="2">
    <source>
        <dbReference type="EMBL" id="MBF4809156.1"/>
    </source>
</evidence>
<organism evidence="2 3">
    <name type="scientific">Lancefieldella parvula</name>
    <dbReference type="NCBI Taxonomy" id="1382"/>
    <lineage>
        <taxon>Bacteria</taxon>
        <taxon>Bacillati</taxon>
        <taxon>Actinomycetota</taxon>
        <taxon>Coriobacteriia</taxon>
        <taxon>Coriobacteriales</taxon>
        <taxon>Atopobiaceae</taxon>
        <taxon>Lancefieldella</taxon>
    </lineage>
</organism>
<dbReference type="Gene3D" id="1.10.3910.10">
    <property type="entry name" value="SP0561-like"/>
    <property type="match status" value="1"/>
</dbReference>
<dbReference type="Pfam" id="PF08984">
    <property type="entry name" value="DUF1858"/>
    <property type="match status" value="1"/>
</dbReference>
<protein>
    <submittedName>
        <fullName evidence="2">DUF1858 domain-containing protein</fullName>
    </submittedName>
</protein>
<dbReference type="AlphaFoldDB" id="A0A930VZ15"/>